<organism evidence="1 2">
    <name type="scientific">Oceanispirochaeta crateris</name>
    <dbReference type="NCBI Taxonomy" id="2518645"/>
    <lineage>
        <taxon>Bacteria</taxon>
        <taxon>Pseudomonadati</taxon>
        <taxon>Spirochaetota</taxon>
        <taxon>Spirochaetia</taxon>
        <taxon>Spirochaetales</taxon>
        <taxon>Spirochaetaceae</taxon>
        <taxon>Oceanispirochaeta</taxon>
    </lineage>
</organism>
<evidence type="ECO:0000313" key="1">
    <source>
        <dbReference type="EMBL" id="QEN07514.1"/>
    </source>
</evidence>
<proteinExistence type="predicted"/>
<keyword evidence="2" id="KW-1185">Reference proteome</keyword>
<dbReference type="Proteomes" id="UP000324209">
    <property type="component" value="Chromosome"/>
</dbReference>
<accession>A0A5C1QLT3</accession>
<name>A0A5C1QLT3_9SPIO</name>
<dbReference type="RefSeq" id="WP_149485594.1">
    <property type="nucleotide sequence ID" value="NZ_CP036150.1"/>
</dbReference>
<dbReference type="OrthoDB" id="356575at2"/>
<reference evidence="1 2" key="1">
    <citation type="submission" date="2019-02" db="EMBL/GenBank/DDBJ databases">
        <title>Complete Genome Sequence and Methylome Analysis of free living Spirochaetas.</title>
        <authorList>
            <person name="Fomenkov A."/>
            <person name="Dubinina G."/>
            <person name="Leshcheva N."/>
            <person name="Mikheeva N."/>
            <person name="Grabovich M."/>
            <person name="Vincze T."/>
            <person name="Roberts R.J."/>
        </authorList>
    </citation>
    <scope>NUCLEOTIDE SEQUENCE [LARGE SCALE GENOMIC DNA]</scope>
    <source>
        <strain evidence="1 2">K2</strain>
    </source>
</reference>
<dbReference type="EMBL" id="CP036150">
    <property type="protein sequence ID" value="QEN07514.1"/>
    <property type="molecule type" value="Genomic_DNA"/>
</dbReference>
<dbReference type="KEGG" id="ock:EXM22_05740"/>
<evidence type="ECO:0000313" key="2">
    <source>
        <dbReference type="Proteomes" id="UP000324209"/>
    </source>
</evidence>
<sequence>MHQFSNGKKVFFLYPPQNFSKTIIKRIFKDGFEIYKLNSTERLLPLLQKYPDSILFINTDYPYDDNFNFNTFNEIELSKKIFENLKVYTFFMEKVSYGDKILDYISLERSDEEVYSDIYKILDEAEAHGKREFVRYGNYNEILSSISFTCDKNVYKTNMHDISPKALSFSSDDDLDRLIESSFSDMRLKVGVYEITVVGRIVTSRMIGDKKIYIAEFEADESKKDEIFDFIFTSLEKGMDEIIHSLS</sequence>
<gene>
    <name evidence="1" type="ORF">EXM22_05740</name>
</gene>
<protein>
    <submittedName>
        <fullName evidence="1">PilZ domain-containing protein</fullName>
    </submittedName>
</protein>
<dbReference type="AlphaFoldDB" id="A0A5C1QLT3"/>